<sequence length="100" mass="11627">MLLQPTGLNKYKVLFHFISARRLIAREFKFCSSVLRYQLDDAKSRLHFRAEPTNIPLTYTKRMPVAVPTEFAILAENCETTNVKRDGGHVMDKEQLEKNQ</sequence>
<organism evidence="1">
    <name type="scientific">Cyprideis torosa</name>
    <dbReference type="NCBI Taxonomy" id="163714"/>
    <lineage>
        <taxon>Eukaryota</taxon>
        <taxon>Metazoa</taxon>
        <taxon>Ecdysozoa</taxon>
        <taxon>Arthropoda</taxon>
        <taxon>Crustacea</taxon>
        <taxon>Oligostraca</taxon>
        <taxon>Ostracoda</taxon>
        <taxon>Podocopa</taxon>
        <taxon>Podocopida</taxon>
        <taxon>Cytherocopina</taxon>
        <taxon>Cytheroidea</taxon>
        <taxon>Cytherideidae</taxon>
        <taxon>Cyprideis</taxon>
    </lineage>
</organism>
<protein>
    <submittedName>
        <fullName evidence="1">Uncharacterized protein</fullName>
    </submittedName>
</protein>
<evidence type="ECO:0000313" key="1">
    <source>
        <dbReference type="EMBL" id="CAD7230854.1"/>
    </source>
</evidence>
<proteinExistence type="predicted"/>
<reference evidence="1" key="1">
    <citation type="submission" date="2020-11" db="EMBL/GenBank/DDBJ databases">
        <authorList>
            <person name="Tran Van P."/>
        </authorList>
    </citation>
    <scope>NUCLEOTIDE SEQUENCE</scope>
</reference>
<name>A0A7R8WFR1_9CRUS</name>
<accession>A0A7R8WFR1</accession>
<dbReference type="AlphaFoldDB" id="A0A7R8WFR1"/>
<gene>
    <name evidence="1" type="ORF">CTOB1V02_LOCUS8710</name>
</gene>
<dbReference type="EMBL" id="OB663013">
    <property type="protein sequence ID" value="CAD7230854.1"/>
    <property type="molecule type" value="Genomic_DNA"/>
</dbReference>